<evidence type="ECO:0000313" key="6">
    <source>
        <dbReference type="Proteomes" id="UP000472267"/>
    </source>
</evidence>
<dbReference type="Ensembl" id="ENSSFAT00005033502.1">
    <property type="protein sequence ID" value="ENSSFAP00005032352.1"/>
    <property type="gene ID" value="ENSSFAG00005016384.1"/>
</dbReference>
<evidence type="ECO:0008006" key="7">
    <source>
        <dbReference type="Google" id="ProtNLM"/>
    </source>
</evidence>
<evidence type="ECO:0000256" key="2">
    <source>
        <dbReference type="ARBA" id="ARBA00023242"/>
    </source>
</evidence>
<organism evidence="5 6">
    <name type="scientific">Salarias fasciatus</name>
    <name type="common">Jewelled blenny</name>
    <name type="synonym">Blennius fasciatus</name>
    <dbReference type="NCBI Taxonomy" id="181472"/>
    <lineage>
        <taxon>Eukaryota</taxon>
        <taxon>Metazoa</taxon>
        <taxon>Chordata</taxon>
        <taxon>Craniata</taxon>
        <taxon>Vertebrata</taxon>
        <taxon>Euteleostomi</taxon>
        <taxon>Actinopterygii</taxon>
        <taxon>Neopterygii</taxon>
        <taxon>Teleostei</taxon>
        <taxon>Neoteleostei</taxon>
        <taxon>Acanthomorphata</taxon>
        <taxon>Ovalentaria</taxon>
        <taxon>Blenniimorphae</taxon>
        <taxon>Blenniiformes</taxon>
        <taxon>Blennioidei</taxon>
        <taxon>Blenniidae</taxon>
        <taxon>Salariinae</taxon>
        <taxon>Salarias</taxon>
    </lineage>
</organism>
<keyword evidence="4" id="KW-1133">Transmembrane helix</keyword>
<dbReference type="InParanoid" id="A0A672HTL5"/>
<reference evidence="5" key="3">
    <citation type="submission" date="2025-09" db="UniProtKB">
        <authorList>
            <consortium name="Ensembl"/>
        </authorList>
    </citation>
    <scope>IDENTIFICATION</scope>
</reference>
<dbReference type="GO" id="GO:0003712">
    <property type="term" value="F:transcription coregulator activity"/>
    <property type="evidence" value="ECO:0007669"/>
    <property type="project" value="TreeGrafter"/>
</dbReference>
<protein>
    <recommendedName>
        <fullName evidence="7">Metadherin a</fullName>
    </recommendedName>
</protein>
<dbReference type="Pfam" id="PF15686">
    <property type="entry name" value="LYRIC"/>
    <property type="match status" value="1"/>
</dbReference>
<keyword evidence="2" id="KW-0539">Nucleus</keyword>
<evidence type="ECO:0000256" key="4">
    <source>
        <dbReference type="SAM" id="Phobius"/>
    </source>
</evidence>
<evidence type="ECO:0000313" key="5">
    <source>
        <dbReference type="Ensembl" id="ENSSFAP00005032352.1"/>
    </source>
</evidence>
<dbReference type="Proteomes" id="UP000472267">
    <property type="component" value="Chromosome 22"/>
</dbReference>
<reference evidence="5" key="1">
    <citation type="submission" date="2019-06" db="EMBL/GenBank/DDBJ databases">
        <authorList>
            <consortium name="Wellcome Sanger Institute Data Sharing"/>
        </authorList>
    </citation>
    <scope>NUCLEOTIDE SEQUENCE [LARGE SCALE GENOMIC DNA]</scope>
</reference>
<dbReference type="InterPro" id="IPR052305">
    <property type="entry name" value="TransReg_TumorExp"/>
</dbReference>
<dbReference type="PANTHER" id="PTHR23251:SF0">
    <property type="entry name" value="PROTEIN LYRIC"/>
    <property type="match status" value="1"/>
</dbReference>
<dbReference type="GO" id="GO:0043123">
    <property type="term" value="P:positive regulation of canonical NF-kappaB signal transduction"/>
    <property type="evidence" value="ECO:0007669"/>
    <property type="project" value="InterPro"/>
</dbReference>
<sequence length="175" mass="19167">MKASCWCLRKAEVLSGRLKELLSSGQGYVRAQFGVDLGLEPELYPTWVVLSTAAAGLLLLLALSWAAVCGGRLAGKRRGSPDTRSEPAKADPGKTSKAEEPKKRNKKKSVEKAQSNGQPVTVAQGEVKETERVSKPPPQIKTQKVKLEIRRLLEILVITDSLELDKLSFHLCCLF</sequence>
<keyword evidence="6" id="KW-1185">Reference proteome</keyword>
<evidence type="ECO:0000256" key="3">
    <source>
        <dbReference type="SAM" id="MobiDB-lite"/>
    </source>
</evidence>
<dbReference type="OMA" id="MATSWQA"/>
<dbReference type="PANTHER" id="PTHR23251">
    <property type="entry name" value="LYSINE-RICH CEACAM1 CO-ISOLATED PROTEIN LYRIC PROTEIN"/>
    <property type="match status" value="1"/>
</dbReference>
<keyword evidence="4" id="KW-0472">Membrane</keyword>
<dbReference type="AlphaFoldDB" id="A0A672HTL5"/>
<feature type="compositionally biased region" description="Basic and acidic residues" evidence="3">
    <location>
        <begin position="79"/>
        <end position="102"/>
    </location>
</feature>
<dbReference type="InterPro" id="IPR031402">
    <property type="entry name" value="LYRIC"/>
</dbReference>
<dbReference type="GO" id="GO:0045766">
    <property type="term" value="P:positive regulation of angiogenesis"/>
    <property type="evidence" value="ECO:0007669"/>
    <property type="project" value="InterPro"/>
</dbReference>
<reference evidence="5" key="2">
    <citation type="submission" date="2025-08" db="UniProtKB">
        <authorList>
            <consortium name="Ensembl"/>
        </authorList>
    </citation>
    <scope>IDENTIFICATION</scope>
</reference>
<evidence type="ECO:0000256" key="1">
    <source>
        <dbReference type="ARBA" id="ARBA00004123"/>
    </source>
</evidence>
<feature type="region of interest" description="Disordered" evidence="3">
    <location>
        <begin position="74"/>
        <end position="139"/>
    </location>
</feature>
<dbReference type="GO" id="GO:0005634">
    <property type="term" value="C:nucleus"/>
    <property type="evidence" value="ECO:0007669"/>
    <property type="project" value="UniProtKB-SubCell"/>
</dbReference>
<feature type="transmembrane region" description="Helical" evidence="4">
    <location>
        <begin position="47"/>
        <end position="68"/>
    </location>
</feature>
<keyword evidence="4" id="KW-0812">Transmembrane</keyword>
<name>A0A672HTL5_SALFA</name>
<accession>A0A672HTL5</accession>
<proteinExistence type="predicted"/>
<comment type="subcellular location">
    <subcellularLocation>
        <location evidence="1">Nucleus</location>
    </subcellularLocation>
</comment>
<dbReference type="GO" id="GO:0006357">
    <property type="term" value="P:regulation of transcription by RNA polymerase II"/>
    <property type="evidence" value="ECO:0007669"/>
    <property type="project" value="TreeGrafter"/>
</dbReference>
<dbReference type="GO" id="GO:0043066">
    <property type="term" value="P:negative regulation of apoptotic process"/>
    <property type="evidence" value="ECO:0007669"/>
    <property type="project" value="InterPro"/>
</dbReference>